<keyword evidence="1 3" id="KW-0378">Hydrolase</keyword>
<dbReference type="Pfam" id="PF20434">
    <property type="entry name" value="BD-FAE"/>
    <property type="match status" value="1"/>
</dbReference>
<reference evidence="3 4" key="1">
    <citation type="submission" date="2023-10" db="EMBL/GenBank/DDBJ databases">
        <title>Two novel species belonging to the OM43/NOR5 clade.</title>
        <authorList>
            <person name="Park M."/>
        </authorList>
    </citation>
    <scope>NUCLEOTIDE SEQUENCE [LARGE SCALE GENOMIC DNA]</scope>
    <source>
        <strain evidence="3 4">IMCC45268</strain>
    </source>
</reference>
<evidence type="ECO:0000313" key="4">
    <source>
        <dbReference type="Proteomes" id="UP001626549"/>
    </source>
</evidence>
<dbReference type="PANTHER" id="PTHR48081">
    <property type="entry name" value="AB HYDROLASE SUPERFAMILY PROTEIN C4A8.06C"/>
    <property type="match status" value="1"/>
</dbReference>
<dbReference type="InterPro" id="IPR050300">
    <property type="entry name" value="GDXG_lipolytic_enzyme"/>
</dbReference>
<evidence type="ECO:0000256" key="1">
    <source>
        <dbReference type="ARBA" id="ARBA00022801"/>
    </source>
</evidence>
<dbReference type="InterPro" id="IPR049492">
    <property type="entry name" value="BD-FAE-like_dom"/>
</dbReference>
<gene>
    <name evidence="3" type="ORF">R0137_06270</name>
</gene>
<dbReference type="Proteomes" id="UP001626549">
    <property type="component" value="Chromosome"/>
</dbReference>
<evidence type="ECO:0000259" key="2">
    <source>
        <dbReference type="Pfam" id="PF20434"/>
    </source>
</evidence>
<dbReference type="SUPFAM" id="SSF53474">
    <property type="entry name" value="alpha/beta-Hydrolases"/>
    <property type="match status" value="1"/>
</dbReference>
<accession>A0ABZ0IF58</accession>
<dbReference type="InterPro" id="IPR029058">
    <property type="entry name" value="AB_hydrolase_fold"/>
</dbReference>
<keyword evidence="4" id="KW-1185">Reference proteome</keyword>
<dbReference type="RefSeq" id="WP_407329404.1">
    <property type="nucleotide sequence ID" value="NZ_CP136865.1"/>
</dbReference>
<feature type="domain" description="BD-FAE-like" evidence="2">
    <location>
        <begin position="95"/>
        <end position="282"/>
    </location>
</feature>
<sequence length="328" mass="36629">MSIKRKILISLSVAIVALMAYVLSTIIRFVSTHGVDRDQTDYQERLYFLWDSVDWVGERPSPTLDRDIVEYFGSLYNPLMERGPYLVSYALDEGENSVAVVLIPGGGYVFRSEQREGIKVAKWLNTHGIAAFVLNYRLDLHPAPVNDARLAIAYLRRNSSKFRIDPGKIGTMGFSAGGHLATSLVNLHSKDTELGVIPAPFTSVSARPDFNVLAYPVITFQEPYAQPDSRDNLVGESPSKEMIKLLSAELQVAPDTPPTFIWAPVTDEVVPYQNSQIYSQALAERGIENELHLFDEGKHGSDLAEKEPLASQWPDMMLKWLDQTIGLD</sequence>
<protein>
    <submittedName>
        <fullName evidence="3">Alpha/beta hydrolase</fullName>
    </submittedName>
</protein>
<proteinExistence type="predicted"/>
<dbReference type="PANTHER" id="PTHR48081:SF6">
    <property type="entry name" value="PEPTIDASE S9 PROLYL OLIGOPEPTIDASE CATALYTIC DOMAIN-CONTAINING PROTEIN"/>
    <property type="match status" value="1"/>
</dbReference>
<dbReference type="GO" id="GO:0016787">
    <property type="term" value="F:hydrolase activity"/>
    <property type="evidence" value="ECO:0007669"/>
    <property type="project" value="UniProtKB-KW"/>
</dbReference>
<dbReference type="EMBL" id="CP136865">
    <property type="protein sequence ID" value="WOJ98172.1"/>
    <property type="molecule type" value="Genomic_DNA"/>
</dbReference>
<name>A0ABZ0IF58_9GAMM</name>
<organism evidence="3 4">
    <name type="scientific">Congregibacter brevis</name>
    <dbReference type="NCBI Taxonomy" id="3081201"/>
    <lineage>
        <taxon>Bacteria</taxon>
        <taxon>Pseudomonadati</taxon>
        <taxon>Pseudomonadota</taxon>
        <taxon>Gammaproteobacteria</taxon>
        <taxon>Cellvibrionales</taxon>
        <taxon>Halieaceae</taxon>
        <taxon>Congregibacter</taxon>
    </lineage>
</organism>
<evidence type="ECO:0000313" key="3">
    <source>
        <dbReference type="EMBL" id="WOJ98172.1"/>
    </source>
</evidence>
<dbReference type="Gene3D" id="3.40.50.1820">
    <property type="entry name" value="alpha/beta hydrolase"/>
    <property type="match status" value="1"/>
</dbReference>